<gene>
    <name evidence="7" type="ORF">PY771_22615</name>
</gene>
<protein>
    <submittedName>
        <fullName evidence="7">LysE family translocator</fullName>
    </submittedName>
</protein>
<keyword evidence="2" id="KW-1003">Cell membrane</keyword>
<evidence type="ECO:0000256" key="3">
    <source>
        <dbReference type="ARBA" id="ARBA00022692"/>
    </source>
</evidence>
<reference evidence="7" key="1">
    <citation type="submission" date="2023-02" db="EMBL/GenBank/DDBJ databases">
        <title>The sequence of Aeromonas hydrophila K533.</title>
        <authorList>
            <person name="Luo X."/>
        </authorList>
    </citation>
    <scope>NUCLEOTIDE SEQUENCE</scope>
    <source>
        <strain evidence="7">K533</strain>
    </source>
</reference>
<evidence type="ECO:0000313" key="8">
    <source>
        <dbReference type="Proteomes" id="UP001214666"/>
    </source>
</evidence>
<evidence type="ECO:0000256" key="1">
    <source>
        <dbReference type="ARBA" id="ARBA00004651"/>
    </source>
</evidence>
<name>A0AAX3PAB8_AERHY</name>
<keyword evidence="4 6" id="KW-1133">Transmembrane helix</keyword>
<dbReference type="AlphaFoldDB" id="A0AAX3PAB8"/>
<evidence type="ECO:0000256" key="6">
    <source>
        <dbReference type="SAM" id="Phobius"/>
    </source>
</evidence>
<dbReference type="EMBL" id="CP118942">
    <property type="protein sequence ID" value="WEE26361.1"/>
    <property type="molecule type" value="Genomic_DNA"/>
</dbReference>
<comment type="subcellular location">
    <subcellularLocation>
        <location evidence="1">Cell membrane</location>
        <topology evidence="1">Multi-pass membrane protein</topology>
    </subcellularLocation>
</comment>
<dbReference type="GO" id="GO:0015171">
    <property type="term" value="F:amino acid transmembrane transporter activity"/>
    <property type="evidence" value="ECO:0007669"/>
    <property type="project" value="TreeGrafter"/>
</dbReference>
<feature type="transmembrane region" description="Helical" evidence="6">
    <location>
        <begin position="210"/>
        <end position="227"/>
    </location>
</feature>
<keyword evidence="5 6" id="KW-0472">Membrane</keyword>
<dbReference type="InterPro" id="IPR001123">
    <property type="entry name" value="LeuE-type"/>
</dbReference>
<evidence type="ECO:0000256" key="5">
    <source>
        <dbReference type="ARBA" id="ARBA00023136"/>
    </source>
</evidence>
<dbReference type="PANTHER" id="PTHR30086:SF20">
    <property type="entry name" value="ARGININE EXPORTER PROTEIN ARGO-RELATED"/>
    <property type="match status" value="1"/>
</dbReference>
<organism evidence="7 8">
    <name type="scientific">Aeromonas hydrophila</name>
    <dbReference type="NCBI Taxonomy" id="644"/>
    <lineage>
        <taxon>Bacteria</taxon>
        <taxon>Pseudomonadati</taxon>
        <taxon>Pseudomonadota</taxon>
        <taxon>Gammaproteobacteria</taxon>
        <taxon>Aeromonadales</taxon>
        <taxon>Aeromonadaceae</taxon>
        <taxon>Aeromonas</taxon>
    </lineage>
</organism>
<dbReference type="PANTHER" id="PTHR30086">
    <property type="entry name" value="ARGININE EXPORTER PROTEIN ARGO"/>
    <property type="match status" value="1"/>
</dbReference>
<sequence>MSGYCRNRSQFPSIPGAGCRLGWGLLLLLRALFMETSLLLSMAGFALAMSITPGPVNLVALGSGARHGFAASLRHVVGATLGFILLLLLMGLGLGATLLQWPLAAEVLRWAGVIFLGWMAWQLLVDSGRVEGVDGVAPSFWYGALMQWLNPKAWLAASMGMGAYGSAGGVGQVALFSGLYLVICLGSIACWAYAGSRLQGLLLAPQRLRWFNRAMALLLLLCAAYLVR</sequence>
<accession>A0AAX3PAB8</accession>
<evidence type="ECO:0000256" key="4">
    <source>
        <dbReference type="ARBA" id="ARBA00022989"/>
    </source>
</evidence>
<dbReference type="GO" id="GO:0033228">
    <property type="term" value="P:cysteine export across plasma membrane"/>
    <property type="evidence" value="ECO:0007669"/>
    <property type="project" value="TreeGrafter"/>
</dbReference>
<evidence type="ECO:0000256" key="2">
    <source>
        <dbReference type="ARBA" id="ARBA00022475"/>
    </source>
</evidence>
<dbReference type="GO" id="GO:0005886">
    <property type="term" value="C:plasma membrane"/>
    <property type="evidence" value="ECO:0007669"/>
    <property type="project" value="UniProtKB-SubCell"/>
</dbReference>
<feature type="transmembrane region" description="Helical" evidence="6">
    <location>
        <begin position="169"/>
        <end position="194"/>
    </location>
</feature>
<evidence type="ECO:0000313" key="7">
    <source>
        <dbReference type="EMBL" id="WEE26361.1"/>
    </source>
</evidence>
<dbReference type="RefSeq" id="WP_077096691.1">
    <property type="nucleotide sequence ID" value="NZ_AP023398.1"/>
</dbReference>
<feature type="transmembrane region" description="Helical" evidence="6">
    <location>
        <begin position="107"/>
        <end position="125"/>
    </location>
</feature>
<feature type="transmembrane region" description="Helical" evidence="6">
    <location>
        <begin position="76"/>
        <end position="101"/>
    </location>
</feature>
<keyword evidence="3 6" id="KW-0812">Transmembrane</keyword>
<dbReference type="Pfam" id="PF01810">
    <property type="entry name" value="LysE"/>
    <property type="match status" value="1"/>
</dbReference>
<feature type="transmembrane region" description="Helical" evidence="6">
    <location>
        <begin position="39"/>
        <end position="64"/>
    </location>
</feature>
<dbReference type="Proteomes" id="UP001214666">
    <property type="component" value="Chromosome"/>
</dbReference>
<proteinExistence type="predicted"/>